<keyword evidence="2" id="KW-1133">Transmembrane helix</keyword>
<feature type="transmembrane region" description="Helical" evidence="2">
    <location>
        <begin position="128"/>
        <end position="149"/>
    </location>
</feature>
<comment type="caution">
    <text evidence="3">The sequence shown here is derived from an EMBL/GenBank/DDBJ whole genome shotgun (WGS) entry which is preliminary data.</text>
</comment>
<dbReference type="AlphaFoldDB" id="A0A9W9SJZ7"/>
<protein>
    <submittedName>
        <fullName evidence="3">Uncharacterized protein</fullName>
    </submittedName>
</protein>
<dbReference type="EMBL" id="JAPZBU010000011">
    <property type="protein sequence ID" value="KAJ5378634.1"/>
    <property type="molecule type" value="Genomic_DNA"/>
</dbReference>
<gene>
    <name evidence="3" type="ORF">N7509_011753</name>
</gene>
<dbReference type="RefSeq" id="XP_056482420.1">
    <property type="nucleotide sequence ID" value="XM_056636390.1"/>
</dbReference>
<keyword evidence="2" id="KW-0472">Membrane</keyword>
<evidence type="ECO:0000256" key="2">
    <source>
        <dbReference type="SAM" id="Phobius"/>
    </source>
</evidence>
<reference evidence="3" key="2">
    <citation type="journal article" date="2023" name="IMA Fungus">
        <title>Comparative genomic study of the Penicillium genus elucidates a diverse pangenome and 15 lateral gene transfer events.</title>
        <authorList>
            <person name="Petersen C."/>
            <person name="Sorensen T."/>
            <person name="Nielsen M.R."/>
            <person name="Sondergaard T.E."/>
            <person name="Sorensen J.L."/>
            <person name="Fitzpatrick D.A."/>
            <person name="Frisvad J.C."/>
            <person name="Nielsen K.L."/>
        </authorList>
    </citation>
    <scope>NUCLEOTIDE SEQUENCE</scope>
    <source>
        <strain evidence="3">IBT 29677</strain>
    </source>
</reference>
<feature type="transmembrane region" description="Helical" evidence="2">
    <location>
        <begin position="96"/>
        <end position="116"/>
    </location>
</feature>
<keyword evidence="4" id="KW-1185">Reference proteome</keyword>
<evidence type="ECO:0000313" key="4">
    <source>
        <dbReference type="Proteomes" id="UP001147747"/>
    </source>
</evidence>
<feature type="transmembrane region" description="Helical" evidence="2">
    <location>
        <begin position="29"/>
        <end position="49"/>
    </location>
</feature>
<keyword evidence="2" id="KW-0812">Transmembrane</keyword>
<dbReference type="OrthoDB" id="3254104at2759"/>
<feature type="compositionally biased region" description="Low complexity" evidence="1">
    <location>
        <begin position="218"/>
        <end position="234"/>
    </location>
</feature>
<feature type="region of interest" description="Disordered" evidence="1">
    <location>
        <begin position="1"/>
        <end position="20"/>
    </location>
</feature>
<feature type="transmembrane region" description="Helical" evidence="2">
    <location>
        <begin position="61"/>
        <end position="84"/>
    </location>
</feature>
<proteinExistence type="predicted"/>
<feature type="region of interest" description="Disordered" evidence="1">
    <location>
        <begin position="186"/>
        <end position="234"/>
    </location>
</feature>
<organism evidence="3 4">
    <name type="scientific">Penicillium cosmopolitanum</name>
    <dbReference type="NCBI Taxonomy" id="1131564"/>
    <lineage>
        <taxon>Eukaryota</taxon>
        <taxon>Fungi</taxon>
        <taxon>Dikarya</taxon>
        <taxon>Ascomycota</taxon>
        <taxon>Pezizomycotina</taxon>
        <taxon>Eurotiomycetes</taxon>
        <taxon>Eurotiomycetidae</taxon>
        <taxon>Eurotiales</taxon>
        <taxon>Aspergillaceae</taxon>
        <taxon>Penicillium</taxon>
    </lineage>
</organism>
<dbReference type="Proteomes" id="UP001147747">
    <property type="component" value="Unassembled WGS sequence"/>
</dbReference>
<evidence type="ECO:0000256" key="1">
    <source>
        <dbReference type="SAM" id="MobiDB-lite"/>
    </source>
</evidence>
<dbReference type="GeneID" id="81375370"/>
<name>A0A9W9SJZ7_9EURO</name>
<evidence type="ECO:0000313" key="3">
    <source>
        <dbReference type="EMBL" id="KAJ5378634.1"/>
    </source>
</evidence>
<sequence>MQATPFDGPRITPRNSSPHAKYVSKPWRLMTAASAILLLLGYLILPVVFSDADDTIRIDQTASTVFALFFIGIGYTGSIAIAFFQRRKKIFLLRSVFVPYLTINLLSLFNVIFNILGRGLVPLSALRVVGIGLPSTFSVIYGLSAFLMYREYSPHDEQGEDDTPLLVRVNPEDLTRTQLRRLLEERNSGAPSPDIVHSTYRLDLPGMEPPQKTWDRQSSPPTSRTWSSTGRTMA</sequence>
<reference evidence="3" key="1">
    <citation type="submission" date="2022-12" db="EMBL/GenBank/DDBJ databases">
        <authorList>
            <person name="Petersen C."/>
        </authorList>
    </citation>
    <scope>NUCLEOTIDE SEQUENCE</scope>
    <source>
        <strain evidence="3">IBT 29677</strain>
    </source>
</reference>
<accession>A0A9W9SJZ7</accession>